<gene>
    <name evidence="2" type="ORF">MAGMO_0611</name>
</gene>
<dbReference type="CDD" id="cd00038">
    <property type="entry name" value="CAP_ED"/>
    <property type="match status" value="1"/>
</dbReference>
<name>A0A1S7LD52_MAGMO</name>
<protein>
    <submittedName>
        <fullName evidence="2">Putative cAMP-binding proteins-catabolite gene activator and regulatory subunit of cAMP-dependent protein kinases</fullName>
    </submittedName>
</protein>
<sequence>MAQHLCILLETCMSTQLIKKLLNEIEFFWQFSDAEKEQLLAHDDFSQFVAQGRRVIIEGESDSSLYVLLSGSITISKTDGEEGEKILATLEKGAIFGEISFLTAAPRASSATALTDCTLLKIDSGSMASMDPAVHIRIKDQLIKILVGRLERMNEKTVQQEKTIGQLLQGLRSQQNEA</sequence>
<dbReference type="InterPro" id="IPR014710">
    <property type="entry name" value="RmlC-like_jellyroll"/>
</dbReference>
<dbReference type="SMART" id="SM00100">
    <property type="entry name" value="cNMP"/>
    <property type="match status" value="1"/>
</dbReference>
<keyword evidence="2" id="KW-0418">Kinase</keyword>
<dbReference type="InterPro" id="IPR018490">
    <property type="entry name" value="cNMP-bd_dom_sf"/>
</dbReference>
<dbReference type="EMBL" id="LO017727">
    <property type="protein sequence ID" value="CRH04815.1"/>
    <property type="molecule type" value="Genomic_DNA"/>
</dbReference>
<dbReference type="InterPro" id="IPR000595">
    <property type="entry name" value="cNMP-bd_dom"/>
</dbReference>
<dbReference type="Gene3D" id="2.60.120.10">
    <property type="entry name" value="Jelly Rolls"/>
    <property type="match status" value="1"/>
</dbReference>
<dbReference type="PANTHER" id="PTHR23011:SF28">
    <property type="entry name" value="CYCLIC NUCLEOTIDE-BINDING DOMAIN CONTAINING PROTEIN"/>
    <property type="match status" value="1"/>
</dbReference>
<dbReference type="PROSITE" id="PS50042">
    <property type="entry name" value="CNMP_BINDING_3"/>
    <property type="match status" value="1"/>
</dbReference>
<evidence type="ECO:0000259" key="1">
    <source>
        <dbReference type="PROSITE" id="PS50042"/>
    </source>
</evidence>
<dbReference type="SUPFAM" id="SSF51206">
    <property type="entry name" value="cAMP-binding domain-like"/>
    <property type="match status" value="1"/>
</dbReference>
<keyword evidence="2" id="KW-0808">Transferase</keyword>
<dbReference type="GO" id="GO:0016301">
    <property type="term" value="F:kinase activity"/>
    <property type="evidence" value="ECO:0007669"/>
    <property type="project" value="UniProtKB-KW"/>
</dbReference>
<accession>A0A1S7LD52</accession>
<dbReference type="Pfam" id="PF00027">
    <property type="entry name" value="cNMP_binding"/>
    <property type="match status" value="1"/>
</dbReference>
<reference evidence="2" key="1">
    <citation type="submission" date="2015-04" db="EMBL/GenBank/DDBJ databases">
        <authorList>
            <person name="Syromyatnikov M.Y."/>
            <person name="Popov V.N."/>
        </authorList>
    </citation>
    <scope>NUCLEOTIDE SEQUENCE</scope>
    <source>
        <strain evidence="2">MO-1</strain>
    </source>
</reference>
<dbReference type="PANTHER" id="PTHR23011">
    <property type="entry name" value="CYCLIC NUCLEOTIDE-BINDING DOMAIN CONTAINING PROTEIN"/>
    <property type="match status" value="1"/>
</dbReference>
<organism evidence="2">
    <name type="scientific">Magnetococcus massalia (strain MO-1)</name>
    <dbReference type="NCBI Taxonomy" id="451514"/>
    <lineage>
        <taxon>Bacteria</taxon>
        <taxon>Pseudomonadati</taxon>
        <taxon>Pseudomonadota</taxon>
        <taxon>Magnetococcia</taxon>
        <taxon>Magnetococcales</taxon>
        <taxon>Magnetococcaceae</taxon>
        <taxon>Magnetococcus</taxon>
    </lineage>
</organism>
<dbReference type="AlphaFoldDB" id="A0A1S7LD52"/>
<feature type="domain" description="Cyclic nucleotide-binding" evidence="1">
    <location>
        <begin position="27"/>
        <end position="123"/>
    </location>
</feature>
<evidence type="ECO:0000313" key="2">
    <source>
        <dbReference type="EMBL" id="CRH04815.1"/>
    </source>
</evidence>
<proteinExistence type="predicted"/>